<dbReference type="EMBL" id="LSYV01000013">
    <property type="protein sequence ID" value="KXZ51399.1"/>
    <property type="molecule type" value="Genomic_DNA"/>
</dbReference>
<dbReference type="Proteomes" id="UP000075714">
    <property type="component" value="Unassembled WGS sequence"/>
</dbReference>
<dbReference type="PANTHER" id="PTHR12393">
    <property type="entry name" value="SPHINGOMYELIN PHOSPHODIESTERASE RELATED"/>
    <property type="match status" value="1"/>
</dbReference>
<dbReference type="GO" id="GO:0005783">
    <property type="term" value="C:endoplasmic reticulum"/>
    <property type="evidence" value="ECO:0007669"/>
    <property type="project" value="TreeGrafter"/>
</dbReference>
<dbReference type="GO" id="GO:0004620">
    <property type="term" value="F:phospholipase activity"/>
    <property type="evidence" value="ECO:0007669"/>
    <property type="project" value="TreeGrafter"/>
</dbReference>
<organism evidence="1 2">
    <name type="scientific">Gonium pectorale</name>
    <name type="common">Green alga</name>
    <dbReference type="NCBI Taxonomy" id="33097"/>
    <lineage>
        <taxon>Eukaryota</taxon>
        <taxon>Viridiplantae</taxon>
        <taxon>Chlorophyta</taxon>
        <taxon>core chlorophytes</taxon>
        <taxon>Chlorophyceae</taxon>
        <taxon>CS clade</taxon>
        <taxon>Chlamydomonadales</taxon>
        <taxon>Volvocaceae</taxon>
        <taxon>Gonium</taxon>
    </lineage>
</organism>
<evidence type="ECO:0000313" key="1">
    <source>
        <dbReference type="EMBL" id="KXZ51399.1"/>
    </source>
</evidence>
<name>A0A150GNK1_GONPE</name>
<dbReference type="GO" id="GO:0030149">
    <property type="term" value="P:sphingolipid catabolic process"/>
    <property type="evidence" value="ECO:0007669"/>
    <property type="project" value="TreeGrafter"/>
</dbReference>
<comment type="caution">
    <text evidence="1">The sequence shown here is derived from an EMBL/GenBank/DDBJ whole genome shotgun (WGS) entry which is preliminary data.</text>
</comment>
<reference evidence="2" key="1">
    <citation type="journal article" date="2016" name="Nat. Commun.">
        <title>The Gonium pectorale genome demonstrates co-option of cell cycle regulation during the evolution of multicellularity.</title>
        <authorList>
            <person name="Hanschen E.R."/>
            <person name="Marriage T.N."/>
            <person name="Ferris P.J."/>
            <person name="Hamaji T."/>
            <person name="Toyoda A."/>
            <person name="Fujiyama A."/>
            <person name="Neme R."/>
            <person name="Noguchi H."/>
            <person name="Minakuchi Y."/>
            <person name="Suzuki M."/>
            <person name="Kawai-Toyooka H."/>
            <person name="Smith D.R."/>
            <person name="Sparks H."/>
            <person name="Anderson J."/>
            <person name="Bakaric R."/>
            <person name="Luria V."/>
            <person name="Karger A."/>
            <person name="Kirschner M.W."/>
            <person name="Durand P.M."/>
            <person name="Michod R.E."/>
            <person name="Nozaki H."/>
            <person name="Olson B.J."/>
        </authorList>
    </citation>
    <scope>NUCLEOTIDE SEQUENCE [LARGE SCALE GENOMIC DNA]</scope>
    <source>
        <strain evidence="2">NIES-2863</strain>
    </source>
</reference>
<protein>
    <submittedName>
        <fullName evidence="1">Uncharacterized protein</fullName>
    </submittedName>
</protein>
<dbReference type="GO" id="GO:0046513">
    <property type="term" value="P:ceramide biosynthetic process"/>
    <property type="evidence" value="ECO:0007669"/>
    <property type="project" value="TreeGrafter"/>
</dbReference>
<keyword evidence="2" id="KW-1185">Reference proteome</keyword>
<accession>A0A150GNK1</accession>
<evidence type="ECO:0000313" key="2">
    <source>
        <dbReference type="Proteomes" id="UP000075714"/>
    </source>
</evidence>
<dbReference type="OrthoDB" id="546617at2759"/>
<gene>
    <name evidence="1" type="ORF">GPECTOR_12g361</name>
</gene>
<dbReference type="AlphaFoldDB" id="A0A150GNK1"/>
<proteinExistence type="predicted"/>
<dbReference type="GO" id="GO:0071944">
    <property type="term" value="C:cell periphery"/>
    <property type="evidence" value="ECO:0007669"/>
    <property type="project" value="TreeGrafter"/>
</dbReference>
<sequence length="89" mass="9480">MKCPTSSGCLSFFARGFEPNEIVCTLCLVDKATAEQFLCREGFTIVRLSQPVPAHAFAKRWGSPGGMRVLSRISPIATHALAAGNVAAL</sequence>
<dbReference type="GO" id="GO:0016020">
    <property type="term" value="C:membrane"/>
    <property type="evidence" value="ECO:0007669"/>
    <property type="project" value="TreeGrafter"/>
</dbReference>
<dbReference type="PANTHER" id="PTHR12393:SF6">
    <property type="entry name" value="SPHINGOMYELIN PHOSPHODIESTERASE 2"/>
    <property type="match status" value="1"/>
</dbReference>